<dbReference type="SMART" id="SM00717">
    <property type="entry name" value="SANT"/>
    <property type="match status" value="1"/>
</dbReference>
<protein>
    <submittedName>
        <fullName evidence="4">R2R3-MYB transcription factor 10</fullName>
    </submittedName>
</protein>
<dbReference type="EMBL" id="MN906685">
    <property type="protein sequence ID" value="QHG11438.1"/>
    <property type="molecule type" value="mRNA"/>
</dbReference>
<dbReference type="InterPro" id="IPR009057">
    <property type="entry name" value="Homeodomain-like_sf"/>
</dbReference>
<dbReference type="Pfam" id="PF00249">
    <property type="entry name" value="Myb_DNA-binding"/>
    <property type="match status" value="1"/>
</dbReference>
<feature type="domain" description="HTH myb-type" evidence="3">
    <location>
        <begin position="17"/>
        <end position="65"/>
    </location>
</feature>
<feature type="domain" description="Myb-like" evidence="2">
    <location>
        <begin position="17"/>
        <end position="61"/>
    </location>
</feature>
<dbReference type="AlphaFoldDB" id="A0A6B9QUZ6"/>
<evidence type="ECO:0000259" key="2">
    <source>
        <dbReference type="PROSITE" id="PS50090"/>
    </source>
</evidence>
<proteinExistence type="evidence at transcript level"/>
<feature type="region of interest" description="Disordered" evidence="1">
    <location>
        <begin position="203"/>
        <end position="235"/>
    </location>
</feature>
<reference evidence="4" key="1">
    <citation type="journal article" date="2020" name="PeerJ">
        <title>The R2R3-MYB transcription factor family in Taxus chinensis: Identification, characterization, expression profiling and posttranscriptional regulation analysis.</title>
        <authorList>
            <person name="Hu X."/>
            <person name="Zhang L."/>
            <person name="Shao F."/>
            <person name="Qiu D."/>
            <person name="Wilson I.W."/>
        </authorList>
    </citation>
    <scope>NUCLEOTIDE SEQUENCE</scope>
</reference>
<dbReference type="PROSITE" id="PS51294">
    <property type="entry name" value="HTH_MYB"/>
    <property type="match status" value="1"/>
</dbReference>
<evidence type="ECO:0000313" key="4">
    <source>
        <dbReference type="EMBL" id="QHG11438.1"/>
    </source>
</evidence>
<dbReference type="SUPFAM" id="SSF46689">
    <property type="entry name" value="Homeodomain-like"/>
    <property type="match status" value="1"/>
</dbReference>
<dbReference type="InterPro" id="IPR001005">
    <property type="entry name" value="SANT/Myb"/>
</dbReference>
<evidence type="ECO:0000256" key="1">
    <source>
        <dbReference type="SAM" id="MobiDB-lite"/>
    </source>
</evidence>
<sequence length="317" mass="35507">MEAESGWKGGSGAFEVPWSPEEDYALRTRVEELGDRNWSLISEGIPGRSGQSCLWRWCYFLSHERKRLPIPAAVDYTILPAHSHPGRNDIANKKYRTLEKKPMKLISKEASAILSSECSSDLTQSNDTVRAAAATVTLDEFCDLSLETGSDNPSDPMFDNFGHKADNFSNPGESCNEDMPLLTLFPLKPQEFWPSPPSTPLIQLFPQEGFGESGGRRRRKRLRRRDQQLPQHDTDGEVFDHLAEEAEKLLSYVSGNDVGLYKRMVGNTHSTSCHRSSYEVAGDSNPFFARRKLEGLRTGFLTAATELVMSARPMTES</sequence>
<dbReference type="PROSITE" id="PS50090">
    <property type="entry name" value="MYB_LIKE"/>
    <property type="match status" value="1"/>
</dbReference>
<name>A0A6B9QUZ6_TAXCH</name>
<dbReference type="InterPro" id="IPR017930">
    <property type="entry name" value="Myb_dom"/>
</dbReference>
<organism evidence="4">
    <name type="scientific">Taxus chinensis</name>
    <name type="common">Chinese yew</name>
    <name type="synonym">Taxus wallichiana var. chinensis</name>
    <dbReference type="NCBI Taxonomy" id="29808"/>
    <lineage>
        <taxon>Eukaryota</taxon>
        <taxon>Viridiplantae</taxon>
        <taxon>Streptophyta</taxon>
        <taxon>Embryophyta</taxon>
        <taxon>Tracheophyta</taxon>
        <taxon>Spermatophyta</taxon>
        <taxon>Pinopsida</taxon>
        <taxon>Pinidae</taxon>
        <taxon>Conifers II</taxon>
        <taxon>Cupressales</taxon>
        <taxon>Taxaceae</taxon>
        <taxon>Taxus</taxon>
    </lineage>
</organism>
<accession>A0A6B9QUZ6</accession>
<evidence type="ECO:0000259" key="3">
    <source>
        <dbReference type="PROSITE" id="PS51294"/>
    </source>
</evidence>
<dbReference type="CDD" id="cd00167">
    <property type="entry name" value="SANT"/>
    <property type="match status" value="1"/>
</dbReference>
<dbReference type="Gene3D" id="1.10.10.60">
    <property type="entry name" value="Homeodomain-like"/>
    <property type="match status" value="1"/>
</dbReference>